<reference evidence="1 2" key="1">
    <citation type="submission" date="2015-07" db="EMBL/GenBank/DDBJ databases">
        <title>The genome of Melipona quadrifasciata.</title>
        <authorList>
            <person name="Pan H."/>
            <person name="Kapheim K."/>
        </authorList>
    </citation>
    <scope>NUCLEOTIDE SEQUENCE [LARGE SCALE GENOMIC DNA]</scope>
    <source>
        <strain evidence="1">0111107301</strain>
        <tissue evidence="1">Whole body</tissue>
    </source>
</reference>
<evidence type="ECO:0000313" key="1">
    <source>
        <dbReference type="EMBL" id="KOX75904.1"/>
    </source>
</evidence>
<organism evidence="1 2">
    <name type="scientific">Melipona quadrifasciata</name>
    <dbReference type="NCBI Taxonomy" id="166423"/>
    <lineage>
        <taxon>Eukaryota</taxon>
        <taxon>Metazoa</taxon>
        <taxon>Ecdysozoa</taxon>
        <taxon>Arthropoda</taxon>
        <taxon>Hexapoda</taxon>
        <taxon>Insecta</taxon>
        <taxon>Pterygota</taxon>
        <taxon>Neoptera</taxon>
        <taxon>Endopterygota</taxon>
        <taxon>Hymenoptera</taxon>
        <taxon>Apocrita</taxon>
        <taxon>Aculeata</taxon>
        <taxon>Apoidea</taxon>
        <taxon>Anthophila</taxon>
        <taxon>Apidae</taxon>
        <taxon>Melipona</taxon>
    </lineage>
</organism>
<proteinExistence type="predicted"/>
<sequence length="339" mass="38957">MGCRKLQRGVVGWATYSSRLPQPTNETCRGDATINRNVDAISVEESYTQIDSTPKILLSVCPVQLFSIGEGLVFDDLGFPLSRHKNGESVEIRGLTFTIWKSLDRKGTLKSGRLGKIRNLYNYYAREILLCFERWAKSIFKRNPAYGMLIIVEKSRLFKDILLWGQGHRSYSSFFKTRLVSFHQTAAGKRGGFGSSTQQVSASFRSTAPTMKRKTTDRHYFTPDTLRKRVWASRQIDKFMTGSEKATFSESMGHLSNTVRYDCDGTLTFFDVIKENPTDEQNSHPCVKLPERVDAFWEKCKGRIWKDQSLRKTRILDVCRKTLGDKQYTLDSENYTRKL</sequence>
<keyword evidence="2" id="KW-1185">Reference proteome</keyword>
<dbReference type="AlphaFoldDB" id="A0A0N0BH89"/>
<name>A0A0N0BH89_9HYME</name>
<protein>
    <submittedName>
        <fullName evidence="1">Uncharacterized protein</fullName>
    </submittedName>
</protein>
<accession>A0A0N0BH89</accession>
<gene>
    <name evidence="1" type="ORF">WN51_12334</name>
</gene>
<dbReference type="EMBL" id="KQ435756">
    <property type="protein sequence ID" value="KOX75904.1"/>
    <property type="molecule type" value="Genomic_DNA"/>
</dbReference>
<dbReference type="Proteomes" id="UP000053105">
    <property type="component" value="Unassembled WGS sequence"/>
</dbReference>
<evidence type="ECO:0000313" key="2">
    <source>
        <dbReference type="Proteomes" id="UP000053105"/>
    </source>
</evidence>